<feature type="chain" id="PRO_5047101174" description="DUF6795 domain-containing protein" evidence="1">
    <location>
        <begin position="27"/>
        <end position="155"/>
    </location>
</feature>
<protein>
    <recommendedName>
        <fullName evidence="2">DUF6795 domain-containing protein</fullName>
    </recommendedName>
</protein>
<sequence>MVGLFRPATLVLVLILFFSGSGAALAKDFILCSPVDGRLVSEDGAPVSGADVTRAWTWGKKTGADTVTTDPSGGFSFGTVTGRSFLASLLPHEPVVEQVFTAVADGSATTILTLYKHDYNLNGELDGAPLRMECTAGAEPAAGGFFYGTCRPMGD</sequence>
<name>A0ABU3DBM3_9RHOB</name>
<dbReference type="RefSeq" id="WP_311688525.1">
    <property type="nucleotide sequence ID" value="NZ_JAVRHL010000001.1"/>
</dbReference>
<dbReference type="Proteomes" id="UP001265259">
    <property type="component" value="Unassembled WGS sequence"/>
</dbReference>
<comment type="caution">
    <text evidence="3">The sequence shown here is derived from an EMBL/GenBank/DDBJ whole genome shotgun (WGS) entry which is preliminary data.</text>
</comment>
<feature type="domain" description="DUF6795" evidence="2">
    <location>
        <begin position="37"/>
        <end position="135"/>
    </location>
</feature>
<gene>
    <name evidence="3" type="ORF">RM543_00295</name>
</gene>
<accession>A0ABU3DBM3</accession>
<organism evidence="3 4">
    <name type="scientific">Tropicimonas omnivorans</name>
    <dbReference type="NCBI Taxonomy" id="3075590"/>
    <lineage>
        <taxon>Bacteria</taxon>
        <taxon>Pseudomonadati</taxon>
        <taxon>Pseudomonadota</taxon>
        <taxon>Alphaproteobacteria</taxon>
        <taxon>Rhodobacterales</taxon>
        <taxon>Roseobacteraceae</taxon>
        <taxon>Tropicimonas</taxon>
    </lineage>
</organism>
<keyword evidence="4" id="KW-1185">Reference proteome</keyword>
<dbReference type="InterPro" id="IPR046474">
    <property type="entry name" value="DUF6795"/>
</dbReference>
<evidence type="ECO:0000259" key="2">
    <source>
        <dbReference type="Pfam" id="PF20598"/>
    </source>
</evidence>
<proteinExistence type="predicted"/>
<dbReference type="EMBL" id="JAVRHL010000001">
    <property type="protein sequence ID" value="MDT0681107.1"/>
    <property type="molecule type" value="Genomic_DNA"/>
</dbReference>
<evidence type="ECO:0000256" key="1">
    <source>
        <dbReference type="SAM" id="SignalP"/>
    </source>
</evidence>
<keyword evidence="1" id="KW-0732">Signal</keyword>
<evidence type="ECO:0000313" key="4">
    <source>
        <dbReference type="Proteomes" id="UP001265259"/>
    </source>
</evidence>
<dbReference type="SUPFAM" id="SSF49464">
    <property type="entry name" value="Carboxypeptidase regulatory domain-like"/>
    <property type="match status" value="1"/>
</dbReference>
<evidence type="ECO:0000313" key="3">
    <source>
        <dbReference type="EMBL" id="MDT0681107.1"/>
    </source>
</evidence>
<dbReference type="InterPro" id="IPR008969">
    <property type="entry name" value="CarboxyPept-like_regulatory"/>
</dbReference>
<dbReference type="Pfam" id="PF20598">
    <property type="entry name" value="DUF6795"/>
    <property type="match status" value="1"/>
</dbReference>
<reference evidence="3 4" key="1">
    <citation type="submission" date="2023-09" db="EMBL/GenBank/DDBJ databases">
        <authorList>
            <person name="Rey-Velasco X."/>
        </authorList>
    </citation>
    <scope>NUCLEOTIDE SEQUENCE [LARGE SCALE GENOMIC DNA]</scope>
    <source>
        <strain evidence="3 4">F158</strain>
    </source>
</reference>
<feature type="signal peptide" evidence="1">
    <location>
        <begin position="1"/>
        <end position="26"/>
    </location>
</feature>